<dbReference type="RefSeq" id="WP_020370146.1">
    <property type="nucleotide sequence ID" value="NZ_APJW01000002.1"/>
</dbReference>
<evidence type="ECO:0000313" key="1">
    <source>
        <dbReference type="EMBL" id="EQM62618.1"/>
    </source>
</evidence>
<dbReference type="Gene3D" id="3.10.450.50">
    <property type="match status" value="1"/>
</dbReference>
<reference evidence="1 2" key="1">
    <citation type="submission" date="2013-07" db="EMBL/GenBank/DDBJ databases">
        <title>Isolation of a new Chlamydia species from the feral Sacred Ibis (Threskiornis aethiopicus): Chlamydia ibidis.</title>
        <authorList>
            <person name="Vorimore F."/>
            <person name="Hsia R.-C."/>
            <person name="Huot-Creasy H."/>
            <person name="Bastian S."/>
            <person name="Deruyter L."/>
            <person name="Passet A."/>
            <person name="Sachse K."/>
            <person name="Bavoil P."/>
            <person name="Myers G."/>
            <person name="Laroucau K."/>
        </authorList>
    </citation>
    <scope>NUCLEOTIDE SEQUENCE [LARGE SCALE GENOMIC DNA]</scope>
    <source>
        <strain evidence="1 2">10-1398/6</strain>
    </source>
</reference>
<dbReference type="Pfam" id="PF02810">
    <property type="entry name" value="SEC-C"/>
    <property type="match status" value="1"/>
</dbReference>
<evidence type="ECO:0000313" key="2">
    <source>
        <dbReference type="Proteomes" id="UP000016064"/>
    </source>
</evidence>
<keyword evidence="2" id="KW-1185">Reference proteome</keyword>
<organism evidence="1 2">
    <name type="scientific">Chlamydia ibidis 10-1398/6</name>
    <dbReference type="NCBI Taxonomy" id="1046581"/>
    <lineage>
        <taxon>Bacteria</taxon>
        <taxon>Pseudomonadati</taxon>
        <taxon>Chlamydiota</taxon>
        <taxon>Chlamydiia</taxon>
        <taxon>Chlamydiales</taxon>
        <taxon>Chlamydiaceae</taxon>
        <taxon>Chlamydia/Chlamydophila group</taxon>
        <taxon>Chlamydia</taxon>
    </lineage>
</organism>
<comment type="caution">
    <text evidence="1">The sequence shown here is derived from an EMBL/GenBank/DDBJ whole genome shotgun (WGS) entry which is preliminary data.</text>
</comment>
<proteinExistence type="predicted"/>
<protein>
    <submittedName>
        <fullName evidence="1">SEC-C motif family protein</fullName>
    </submittedName>
</protein>
<dbReference type="SUPFAM" id="SSF103642">
    <property type="entry name" value="Sec-C motif"/>
    <property type="match status" value="1"/>
</dbReference>
<sequence length="164" mass="18520">MSKKINRNDPCPCGSNKKYKQCCLKKESALARYTPEGKFKFSAEVLSPDTIGKAGGGCVKLFQRLSDSLATEQKQAVNRHHVTKTKEPIGKKALRKAQAKEDRIVSEKLNQHNFQFLDTDLTKLPEQSSVEGADETDFVPETFVLTEKDYRVSEKEDSHLEENN</sequence>
<accession>A0ABP2XDR2</accession>
<gene>
    <name evidence="1" type="ORF">H359_0588</name>
</gene>
<dbReference type="EMBL" id="APJW01000002">
    <property type="protein sequence ID" value="EQM62618.1"/>
    <property type="molecule type" value="Genomic_DNA"/>
</dbReference>
<name>A0ABP2XDR2_9CHLA</name>
<dbReference type="Proteomes" id="UP000016064">
    <property type="component" value="Unassembled WGS sequence"/>
</dbReference>
<dbReference type="InterPro" id="IPR004027">
    <property type="entry name" value="SEC_C_motif"/>
</dbReference>